<proteinExistence type="predicted"/>
<accession>A0A5T1QWD8</accession>
<evidence type="ECO:0000313" key="1">
    <source>
        <dbReference type="EMBL" id="EAL4185613.1"/>
    </source>
</evidence>
<reference evidence="1" key="1">
    <citation type="submission" date="2018-05" db="EMBL/GenBank/DDBJ databases">
        <authorList>
            <consortium name="GenomeTrakr network: Whole genome sequencing for foodborne pathogen traceback"/>
        </authorList>
    </citation>
    <scope>NUCLEOTIDE SEQUENCE</scope>
    <source>
        <strain evidence="1">NC_C6641</strain>
    </source>
</reference>
<comment type="caution">
    <text evidence="1">The sequence shown here is derived from an EMBL/GenBank/DDBJ whole genome shotgun (WGS) entry which is preliminary data.</text>
</comment>
<gene>
    <name evidence="1" type="ORF">CYT24_06730</name>
</gene>
<dbReference type="EMBL" id="AACOBW010000008">
    <property type="protein sequence ID" value="EAL4185613.1"/>
    <property type="molecule type" value="Genomic_DNA"/>
</dbReference>
<dbReference type="Pfam" id="PF09612">
    <property type="entry name" value="HtrL_YibB"/>
    <property type="match status" value="1"/>
</dbReference>
<dbReference type="InterPro" id="IPR011735">
    <property type="entry name" value="WlaTC/HtrL_glycosyltransf"/>
</dbReference>
<sequence>MEELTIVTAFYNVGRTTRSNEQYLSYFDFWAGVKNKVIIYTTDDMKEAILEIRKKHKLEDKTIIITKNLKEFDKENLEKIEETFSKYDQTLNRKYPKNIECNNPLYCYLVFLKPFFVVDAIEKKLTNENIIWLDFGFNHGNEFFTNKAEFNFLLEKQEIINEEKINFFSVKEEEYRNIAHVYFNMEPFIMGGLIFAKSKNWHIFKEDMKNALNAFLSFGIVDDEQTMYLWCIRNYLNNYKIIRSYEWFDALFNFIPIEIKSHLSFKRKNSKYYKIIKEKIKNSKNKNLIYKIQLYIKYIYYKFINKKIIKL</sequence>
<name>A0A5T1QWD8_CAMCO</name>
<protein>
    <submittedName>
        <fullName evidence="1">Protein YibB</fullName>
    </submittedName>
</protein>
<dbReference type="NCBIfam" id="TIGR02192">
    <property type="entry name" value="HtrL_YibB"/>
    <property type="match status" value="1"/>
</dbReference>
<dbReference type="AlphaFoldDB" id="A0A5T1QWD8"/>
<organism evidence="1">
    <name type="scientific">Campylobacter coli</name>
    <dbReference type="NCBI Taxonomy" id="195"/>
    <lineage>
        <taxon>Bacteria</taxon>
        <taxon>Pseudomonadati</taxon>
        <taxon>Campylobacterota</taxon>
        <taxon>Epsilonproteobacteria</taxon>
        <taxon>Campylobacterales</taxon>
        <taxon>Campylobacteraceae</taxon>
        <taxon>Campylobacter</taxon>
    </lineage>
</organism>